<organism evidence="1">
    <name type="scientific">Octopus bimaculoides</name>
    <name type="common">California two-spotted octopus</name>
    <dbReference type="NCBI Taxonomy" id="37653"/>
    <lineage>
        <taxon>Eukaryota</taxon>
        <taxon>Metazoa</taxon>
        <taxon>Spiralia</taxon>
        <taxon>Lophotrochozoa</taxon>
        <taxon>Mollusca</taxon>
        <taxon>Cephalopoda</taxon>
        <taxon>Coleoidea</taxon>
        <taxon>Octopodiformes</taxon>
        <taxon>Octopoda</taxon>
        <taxon>Incirrata</taxon>
        <taxon>Octopodidae</taxon>
        <taxon>Octopus</taxon>
    </lineage>
</organism>
<dbReference type="AlphaFoldDB" id="A0A0L8IE29"/>
<dbReference type="EMBL" id="KQ415907">
    <property type="protein sequence ID" value="KOF99717.1"/>
    <property type="molecule type" value="Genomic_DNA"/>
</dbReference>
<gene>
    <name evidence="1" type="ORF">OCBIM_22012341mg</name>
</gene>
<accession>A0A0L8IE29</accession>
<proteinExistence type="predicted"/>
<sequence>MFFLLFVERSNVNRKSLKQYVKRKGEGKQFCVNKIYELPAFFSSFFFLSFETLFFHFPFRSSAN</sequence>
<evidence type="ECO:0000313" key="1">
    <source>
        <dbReference type="EMBL" id="KOF99717.1"/>
    </source>
</evidence>
<reference evidence="1" key="1">
    <citation type="submission" date="2015-07" db="EMBL/GenBank/DDBJ databases">
        <title>MeaNS - Measles Nucleotide Surveillance Program.</title>
        <authorList>
            <person name="Tran T."/>
            <person name="Druce J."/>
        </authorList>
    </citation>
    <scope>NUCLEOTIDE SEQUENCE</scope>
    <source>
        <strain evidence="1">UCB-OBI-ISO-001</strain>
        <tissue evidence="1">Gonad</tissue>
    </source>
</reference>
<name>A0A0L8IE29_OCTBM</name>
<protein>
    <submittedName>
        <fullName evidence="1">Uncharacterized protein</fullName>
    </submittedName>
</protein>